<gene>
    <name evidence="1" type="ORF">E2C01_055713</name>
</gene>
<proteinExistence type="predicted"/>
<keyword evidence="2" id="KW-1185">Reference proteome</keyword>
<protein>
    <submittedName>
        <fullName evidence="1">Uncharacterized protein</fullName>
    </submittedName>
</protein>
<accession>A0A5B7GVS3</accession>
<sequence length="63" mass="6969">MSSIHPPCHNSIPFPPIHSHLASFHPFPVHTSIRQPVHHSTSFPPAFHSSLLPRPAFLSPFAS</sequence>
<comment type="caution">
    <text evidence="1">The sequence shown here is derived from an EMBL/GenBank/DDBJ whole genome shotgun (WGS) entry which is preliminary data.</text>
</comment>
<reference evidence="1 2" key="1">
    <citation type="submission" date="2019-05" db="EMBL/GenBank/DDBJ databases">
        <title>Another draft genome of Portunus trituberculatus and its Hox gene families provides insights of decapod evolution.</title>
        <authorList>
            <person name="Jeong J.-H."/>
            <person name="Song I."/>
            <person name="Kim S."/>
            <person name="Choi T."/>
            <person name="Kim D."/>
            <person name="Ryu S."/>
            <person name="Kim W."/>
        </authorList>
    </citation>
    <scope>NUCLEOTIDE SEQUENCE [LARGE SCALE GENOMIC DNA]</scope>
    <source>
        <tissue evidence="1">Muscle</tissue>
    </source>
</reference>
<evidence type="ECO:0000313" key="2">
    <source>
        <dbReference type="Proteomes" id="UP000324222"/>
    </source>
</evidence>
<dbReference type="Proteomes" id="UP000324222">
    <property type="component" value="Unassembled WGS sequence"/>
</dbReference>
<name>A0A5B7GVS3_PORTR</name>
<evidence type="ECO:0000313" key="1">
    <source>
        <dbReference type="EMBL" id="MPC61639.1"/>
    </source>
</evidence>
<organism evidence="1 2">
    <name type="scientific">Portunus trituberculatus</name>
    <name type="common">Swimming crab</name>
    <name type="synonym">Neptunus trituberculatus</name>
    <dbReference type="NCBI Taxonomy" id="210409"/>
    <lineage>
        <taxon>Eukaryota</taxon>
        <taxon>Metazoa</taxon>
        <taxon>Ecdysozoa</taxon>
        <taxon>Arthropoda</taxon>
        <taxon>Crustacea</taxon>
        <taxon>Multicrustacea</taxon>
        <taxon>Malacostraca</taxon>
        <taxon>Eumalacostraca</taxon>
        <taxon>Eucarida</taxon>
        <taxon>Decapoda</taxon>
        <taxon>Pleocyemata</taxon>
        <taxon>Brachyura</taxon>
        <taxon>Eubrachyura</taxon>
        <taxon>Portunoidea</taxon>
        <taxon>Portunidae</taxon>
        <taxon>Portuninae</taxon>
        <taxon>Portunus</taxon>
    </lineage>
</organism>
<dbReference type="AlphaFoldDB" id="A0A5B7GVS3"/>
<dbReference type="EMBL" id="VSRR010018736">
    <property type="protein sequence ID" value="MPC61639.1"/>
    <property type="molecule type" value="Genomic_DNA"/>
</dbReference>